<keyword evidence="2" id="KW-1185">Reference proteome</keyword>
<protein>
    <submittedName>
        <fullName evidence="1">Uncharacterized protein</fullName>
    </submittedName>
</protein>
<gene>
    <name evidence="1" type="ORF">PUN28_008775</name>
</gene>
<accession>A0AAW2FQX2</accession>
<organism evidence="1 2">
    <name type="scientific">Cardiocondyla obscurior</name>
    <dbReference type="NCBI Taxonomy" id="286306"/>
    <lineage>
        <taxon>Eukaryota</taxon>
        <taxon>Metazoa</taxon>
        <taxon>Ecdysozoa</taxon>
        <taxon>Arthropoda</taxon>
        <taxon>Hexapoda</taxon>
        <taxon>Insecta</taxon>
        <taxon>Pterygota</taxon>
        <taxon>Neoptera</taxon>
        <taxon>Endopterygota</taxon>
        <taxon>Hymenoptera</taxon>
        <taxon>Apocrita</taxon>
        <taxon>Aculeata</taxon>
        <taxon>Formicoidea</taxon>
        <taxon>Formicidae</taxon>
        <taxon>Myrmicinae</taxon>
        <taxon>Cardiocondyla</taxon>
    </lineage>
</organism>
<reference evidence="1 2" key="1">
    <citation type="submission" date="2023-03" db="EMBL/GenBank/DDBJ databases">
        <title>High recombination rates correlate with genetic variation in Cardiocondyla obscurior ants.</title>
        <authorList>
            <person name="Errbii M."/>
        </authorList>
    </citation>
    <scope>NUCLEOTIDE SEQUENCE [LARGE SCALE GENOMIC DNA]</scope>
    <source>
        <strain evidence="1">Alpha-2009</strain>
        <tissue evidence="1">Whole body</tissue>
    </source>
</reference>
<dbReference type="Proteomes" id="UP001430953">
    <property type="component" value="Unassembled WGS sequence"/>
</dbReference>
<evidence type="ECO:0000313" key="2">
    <source>
        <dbReference type="Proteomes" id="UP001430953"/>
    </source>
</evidence>
<proteinExistence type="predicted"/>
<name>A0AAW2FQX2_9HYME</name>
<dbReference type="AlphaFoldDB" id="A0AAW2FQX2"/>
<dbReference type="EMBL" id="JADYXP020000008">
    <property type="protein sequence ID" value="KAL0117620.1"/>
    <property type="molecule type" value="Genomic_DNA"/>
</dbReference>
<sequence>MPAIPHSVTALDSGRPLKHLEDKRSTTLRSGDLLYQVASCVSSSMQIACGLLPKGPQRIVLRSMAVSHPEFLTTSGAIGNPHNGQSMEGKFLSTALKRAILTLSNLHAYRLSSVINNVCPLW</sequence>
<evidence type="ECO:0000313" key="1">
    <source>
        <dbReference type="EMBL" id="KAL0117620.1"/>
    </source>
</evidence>
<comment type="caution">
    <text evidence="1">The sequence shown here is derived from an EMBL/GenBank/DDBJ whole genome shotgun (WGS) entry which is preliminary data.</text>
</comment>